<organism evidence="2 3">
    <name type="scientific">Senna tora</name>
    <dbReference type="NCBI Taxonomy" id="362788"/>
    <lineage>
        <taxon>Eukaryota</taxon>
        <taxon>Viridiplantae</taxon>
        <taxon>Streptophyta</taxon>
        <taxon>Embryophyta</taxon>
        <taxon>Tracheophyta</taxon>
        <taxon>Spermatophyta</taxon>
        <taxon>Magnoliopsida</taxon>
        <taxon>eudicotyledons</taxon>
        <taxon>Gunneridae</taxon>
        <taxon>Pentapetalae</taxon>
        <taxon>rosids</taxon>
        <taxon>fabids</taxon>
        <taxon>Fabales</taxon>
        <taxon>Fabaceae</taxon>
        <taxon>Caesalpinioideae</taxon>
        <taxon>Cassia clade</taxon>
        <taxon>Senna</taxon>
    </lineage>
</organism>
<reference evidence="2" key="1">
    <citation type="submission" date="2020-09" db="EMBL/GenBank/DDBJ databases">
        <title>Genome-Enabled Discovery of Anthraquinone Biosynthesis in Senna tora.</title>
        <authorList>
            <person name="Kang S.-H."/>
            <person name="Pandey R.P."/>
            <person name="Lee C.-M."/>
            <person name="Sim J.-S."/>
            <person name="Jeong J.-T."/>
            <person name="Choi B.-S."/>
            <person name="Jung M."/>
            <person name="Ginzburg D."/>
            <person name="Zhao K."/>
            <person name="Won S.Y."/>
            <person name="Oh T.-J."/>
            <person name="Yu Y."/>
            <person name="Kim N.-H."/>
            <person name="Lee O.R."/>
            <person name="Lee T.-H."/>
            <person name="Bashyal P."/>
            <person name="Kim T.-S."/>
            <person name="Lee W.-H."/>
            <person name="Kawkins C."/>
            <person name="Kim C.-K."/>
            <person name="Kim J.S."/>
            <person name="Ahn B.O."/>
            <person name="Rhee S.Y."/>
            <person name="Sohng J.K."/>
        </authorList>
    </citation>
    <scope>NUCLEOTIDE SEQUENCE</scope>
    <source>
        <tissue evidence="2">Leaf</tissue>
    </source>
</reference>
<accession>A0A834XG01</accession>
<evidence type="ECO:0000313" key="2">
    <source>
        <dbReference type="EMBL" id="KAF7843592.1"/>
    </source>
</evidence>
<comment type="caution">
    <text evidence="2">The sequence shown here is derived from an EMBL/GenBank/DDBJ whole genome shotgun (WGS) entry which is preliminary data.</text>
</comment>
<evidence type="ECO:0000313" key="3">
    <source>
        <dbReference type="Proteomes" id="UP000634136"/>
    </source>
</evidence>
<protein>
    <submittedName>
        <fullName evidence="2">Uncharacterized protein</fullName>
    </submittedName>
</protein>
<feature type="compositionally biased region" description="Basic residues" evidence="1">
    <location>
        <begin position="1"/>
        <end position="13"/>
    </location>
</feature>
<name>A0A834XG01_9FABA</name>
<feature type="region of interest" description="Disordered" evidence="1">
    <location>
        <begin position="1"/>
        <end position="24"/>
    </location>
</feature>
<dbReference type="EMBL" id="JAAIUW010000001">
    <property type="protein sequence ID" value="KAF7843592.1"/>
    <property type="molecule type" value="Genomic_DNA"/>
</dbReference>
<gene>
    <name evidence="2" type="ORF">G2W53_000497</name>
</gene>
<evidence type="ECO:0000256" key="1">
    <source>
        <dbReference type="SAM" id="MobiDB-lite"/>
    </source>
</evidence>
<sequence>MKRRQRLDRRRPPKAATLGRGRNI</sequence>
<proteinExistence type="predicted"/>
<keyword evidence="3" id="KW-1185">Reference proteome</keyword>
<dbReference type="AlphaFoldDB" id="A0A834XG01"/>
<dbReference type="Proteomes" id="UP000634136">
    <property type="component" value="Unassembled WGS sequence"/>
</dbReference>